<reference evidence="22 23" key="2">
    <citation type="submission" date="2017-04" db="EMBL/GenBank/DDBJ databases">
        <title>CpG methylation of centromeres and impact of large insertions on vertebrate speciation.</title>
        <authorList>
            <person name="Ichikawa K."/>
            <person name="Yoshimura J."/>
            <person name="Morishita S."/>
        </authorList>
    </citation>
    <scope>NUCLEOTIDE SEQUENCE</scope>
    <source>
        <strain evidence="22 23">HNI</strain>
    </source>
</reference>
<keyword evidence="10 18" id="KW-1133">Transmembrane helix</keyword>
<evidence type="ECO:0000256" key="15">
    <source>
        <dbReference type="ARBA" id="ARBA00046453"/>
    </source>
</evidence>
<dbReference type="InterPro" id="IPR018097">
    <property type="entry name" value="EGF_Ca-bd_CS"/>
</dbReference>
<reference key="1">
    <citation type="journal article" date="2007" name="Nature">
        <title>The medaka draft genome and insights into vertebrate genome evolution.</title>
        <authorList>
            <person name="Kasahara M."/>
            <person name="Naruse K."/>
            <person name="Sasaki S."/>
            <person name="Nakatani Y."/>
            <person name="Qu W."/>
            <person name="Ahsan B."/>
            <person name="Yamada T."/>
            <person name="Nagayasu Y."/>
            <person name="Doi K."/>
            <person name="Kasai Y."/>
            <person name="Jindo T."/>
            <person name="Kobayashi D."/>
            <person name="Shimada A."/>
            <person name="Toyoda A."/>
            <person name="Kuroki Y."/>
            <person name="Fujiyama A."/>
            <person name="Sasaki T."/>
            <person name="Shimizu A."/>
            <person name="Asakawa S."/>
            <person name="Shimizu N."/>
            <person name="Hashimoto S."/>
            <person name="Yang J."/>
            <person name="Lee Y."/>
            <person name="Matsushima K."/>
            <person name="Sugano S."/>
            <person name="Sakaizumi M."/>
            <person name="Narita T."/>
            <person name="Ohishi K."/>
            <person name="Haga S."/>
            <person name="Ohta F."/>
            <person name="Nomoto H."/>
            <person name="Nogata K."/>
            <person name="Morishita T."/>
            <person name="Endo T."/>
            <person name="Shin-I T."/>
            <person name="Takeda H."/>
            <person name="Morishita S."/>
            <person name="Kohara Y."/>
        </authorList>
    </citation>
    <scope>NUCLEOTIDE SEQUENCE [LARGE SCALE GENOMIC DNA]</scope>
    <source>
        <strain>Hd-rR</strain>
    </source>
</reference>
<dbReference type="PROSITE" id="PS01186">
    <property type="entry name" value="EGF_2"/>
    <property type="match status" value="3"/>
</dbReference>
<comment type="subunit">
    <text evidence="15">Interacts with ITGAL, ITGAM and ITGB2. Interacts with thrombin/F2; this interaction switches the specificity of thrombin from a procoagulant to an anticoagulant and antifibrinolytic protease. Interacts with ANGP1 and ANGP2; these interactions significantly inhibit the generation of activated PC and TAFIa/CPB2 by the thrombin/thrombomodulin complex. Interacts with PF4; this interaction enhances generation of activated protein C. Interacts with HMGB1; this interaction inhibits HMGB1 inflammatory activity.</text>
</comment>
<keyword evidence="13" id="KW-0325">Glycoprotein</keyword>
<dbReference type="Pfam" id="PF07645">
    <property type="entry name" value="EGF_CA"/>
    <property type="match status" value="3"/>
</dbReference>
<dbReference type="AlphaFoldDB" id="A0A3P9LT52"/>
<keyword evidence="9" id="KW-0654">Proteoglycan</keyword>
<organism evidence="22 23">
    <name type="scientific">Oryzias latipes</name>
    <name type="common">Japanese rice fish</name>
    <name type="synonym">Japanese killifish</name>
    <dbReference type="NCBI Taxonomy" id="8090"/>
    <lineage>
        <taxon>Eukaryota</taxon>
        <taxon>Metazoa</taxon>
        <taxon>Chordata</taxon>
        <taxon>Craniata</taxon>
        <taxon>Vertebrata</taxon>
        <taxon>Euteleostomi</taxon>
        <taxon>Actinopterygii</taxon>
        <taxon>Neopterygii</taxon>
        <taxon>Teleostei</taxon>
        <taxon>Neoteleostei</taxon>
        <taxon>Acanthomorphata</taxon>
        <taxon>Ovalentaria</taxon>
        <taxon>Atherinomorphae</taxon>
        <taxon>Beloniformes</taxon>
        <taxon>Adrianichthyidae</taxon>
        <taxon>Oryziinae</taxon>
        <taxon>Oryzias</taxon>
    </lineage>
</organism>
<dbReference type="SUPFAM" id="SSF57184">
    <property type="entry name" value="Growth factor receptor domain"/>
    <property type="match status" value="1"/>
</dbReference>
<dbReference type="PANTHER" id="PTHR14789">
    <property type="entry name" value="CHONDROLECTIN VARIANT CHODLFDELTAE"/>
    <property type="match status" value="1"/>
</dbReference>
<keyword evidence="6 19" id="KW-0732">Signal</keyword>
<dbReference type="PANTHER" id="PTHR14789:SF9">
    <property type="entry name" value="THROMBOMODULIN"/>
    <property type="match status" value="1"/>
</dbReference>
<dbReference type="PROSITE" id="PS50041">
    <property type="entry name" value="C_TYPE_LECTIN_2"/>
    <property type="match status" value="1"/>
</dbReference>
<keyword evidence="7" id="KW-0430">Lectin</keyword>
<name>A0A3P9LT52_ORYLA</name>
<dbReference type="Gene3D" id="2.10.25.10">
    <property type="entry name" value="Laminin"/>
    <property type="match status" value="6"/>
</dbReference>
<dbReference type="SUPFAM" id="SSF56436">
    <property type="entry name" value="C-type lectin-like"/>
    <property type="match status" value="1"/>
</dbReference>
<evidence type="ECO:0000256" key="3">
    <source>
        <dbReference type="ARBA" id="ARBA00022536"/>
    </source>
</evidence>
<dbReference type="InterPro" id="IPR016187">
    <property type="entry name" value="CTDL_fold"/>
</dbReference>
<protein>
    <recommendedName>
        <fullName evidence="2">Thrombomodulin</fullName>
    </recommendedName>
</protein>
<feature type="domain" description="C-type lectin" evidence="21">
    <location>
        <begin position="44"/>
        <end position="161"/>
    </location>
</feature>
<evidence type="ECO:0000256" key="14">
    <source>
        <dbReference type="ARBA" id="ARBA00045242"/>
    </source>
</evidence>
<evidence type="ECO:0000256" key="9">
    <source>
        <dbReference type="ARBA" id="ARBA00022974"/>
    </source>
</evidence>
<dbReference type="InterPro" id="IPR009030">
    <property type="entry name" value="Growth_fac_rcpt_cys_sf"/>
</dbReference>
<keyword evidence="4" id="KW-0597">Phosphoprotein</keyword>
<dbReference type="InterPro" id="IPR015149">
    <property type="entry name" value="Tme5_EGF-like"/>
</dbReference>
<evidence type="ECO:0000256" key="1">
    <source>
        <dbReference type="ARBA" id="ARBA00004479"/>
    </source>
</evidence>
<keyword evidence="11 18" id="KW-0472">Membrane</keyword>
<dbReference type="PIRSF" id="PIRSF001775">
    <property type="entry name" value="CD93/CD141"/>
    <property type="match status" value="1"/>
</dbReference>
<dbReference type="CDD" id="cd00054">
    <property type="entry name" value="EGF_CA"/>
    <property type="match status" value="3"/>
</dbReference>
<dbReference type="Proteomes" id="UP000265180">
    <property type="component" value="Chromosome 24"/>
</dbReference>
<evidence type="ECO:0000313" key="23">
    <source>
        <dbReference type="Proteomes" id="UP000265180"/>
    </source>
</evidence>
<evidence type="ECO:0000256" key="5">
    <source>
        <dbReference type="ARBA" id="ARBA00022692"/>
    </source>
</evidence>
<dbReference type="InterPro" id="IPR001881">
    <property type="entry name" value="EGF-like_Ca-bd_dom"/>
</dbReference>
<evidence type="ECO:0000313" key="22">
    <source>
        <dbReference type="Ensembl" id="ENSORLP00020023891.1"/>
    </source>
</evidence>
<dbReference type="SMART" id="SM00179">
    <property type="entry name" value="EGF_CA"/>
    <property type="match status" value="5"/>
</dbReference>
<dbReference type="GO" id="GO:0016020">
    <property type="term" value="C:membrane"/>
    <property type="evidence" value="ECO:0007669"/>
    <property type="project" value="UniProtKB-SubCell"/>
</dbReference>
<dbReference type="InterPro" id="IPR000742">
    <property type="entry name" value="EGF"/>
</dbReference>
<dbReference type="PROSITE" id="PS50026">
    <property type="entry name" value="EGF_3"/>
    <property type="match status" value="2"/>
</dbReference>
<evidence type="ECO:0000256" key="6">
    <source>
        <dbReference type="ARBA" id="ARBA00022729"/>
    </source>
</evidence>
<comment type="function">
    <text evidence="14">Endothelial cell receptor that plays a critical role in regulating several physiological processes including hemostasis, coagulation, fibrinolysis, inflammation, and angiogenesis. Acts as a cofactor for thrombin activation of protein C/PROC on the surface of vascular endothelial cells leading to initiation of the activated protein C anticoagulant pathway. Also accelerates the activation of the plasma carboxypeptidase B2/CPB2, which catalyzes removal of C-terminal basic amino acids from its substrates including kinins or anaphylatoxins leading to fibrinolysis inhibition. Plays critical protective roles in changing the cleavage specificity of protease-activated receptor 1/PAR1, inhibiting endothelial cell permeability and inflammation. Suppresses inflammation distinctly from its anticoagulant cofactor activity by sequestering HMGB1 thereby preventing it from engaging cellular receptors such as RAGE and contributing to the inflammatory response.</text>
</comment>
<comment type="subcellular location">
    <subcellularLocation>
        <location evidence="1">Membrane</location>
        <topology evidence="1">Single-pass type I membrane protein</topology>
    </subcellularLocation>
</comment>
<keyword evidence="8" id="KW-0677">Repeat</keyword>
<accession>A0A3P9LT52</accession>
<evidence type="ECO:0000256" key="16">
    <source>
        <dbReference type="PROSITE-ProRule" id="PRU00076"/>
    </source>
</evidence>
<dbReference type="Ensembl" id="ENSORLT00020008370.1">
    <property type="protein sequence ID" value="ENSORLP00020023891.1"/>
    <property type="gene ID" value="ENSORLG00020004970.1"/>
</dbReference>
<evidence type="ECO:0000259" key="21">
    <source>
        <dbReference type="PROSITE" id="PS50041"/>
    </source>
</evidence>
<reference evidence="22" key="3">
    <citation type="submission" date="2025-08" db="UniProtKB">
        <authorList>
            <consortium name="Ensembl"/>
        </authorList>
    </citation>
    <scope>IDENTIFICATION</scope>
    <source>
        <strain evidence="22">HNI</strain>
    </source>
</reference>
<dbReference type="InterPro" id="IPR000152">
    <property type="entry name" value="EGF-type_Asp/Asn_hydroxyl_site"/>
</dbReference>
<feature type="transmembrane region" description="Helical" evidence="18">
    <location>
        <begin position="518"/>
        <end position="540"/>
    </location>
</feature>
<evidence type="ECO:0000256" key="12">
    <source>
        <dbReference type="ARBA" id="ARBA00023157"/>
    </source>
</evidence>
<dbReference type="InterPro" id="IPR051505">
    <property type="entry name" value="C-type_lectin_domain"/>
</dbReference>
<dbReference type="InterPro" id="IPR016186">
    <property type="entry name" value="C-type_lectin-like/link_sf"/>
</dbReference>
<feature type="signal peptide" evidence="19">
    <location>
        <begin position="1"/>
        <end position="37"/>
    </location>
</feature>
<dbReference type="Pfam" id="PF00059">
    <property type="entry name" value="Lectin_C"/>
    <property type="match status" value="1"/>
</dbReference>
<evidence type="ECO:0000256" key="13">
    <source>
        <dbReference type="ARBA" id="ARBA00023180"/>
    </source>
</evidence>
<feature type="chain" id="PRO_5018145004" description="Thrombomodulin" evidence="19">
    <location>
        <begin position="38"/>
        <end position="576"/>
    </location>
</feature>
<evidence type="ECO:0000256" key="11">
    <source>
        <dbReference type="ARBA" id="ARBA00023136"/>
    </source>
</evidence>
<dbReference type="PROSITE" id="PS01187">
    <property type="entry name" value="EGF_CA"/>
    <property type="match status" value="2"/>
</dbReference>
<evidence type="ECO:0000256" key="4">
    <source>
        <dbReference type="ARBA" id="ARBA00022553"/>
    </source>
</evidence>
<dbReference type="PRINTS" id="PR00907">
    <property type="entry name" value="THRMBOMODULN"/>
</dbReference>
<comment type="caution">
    <text evidence="16">Lacks conserved residue(s) required for the propagation of feature annotation.</text>
</comment>
<feature type="region of interest" description="Disordered" evidence="17">
    <location>
        <begin position="474"/>
        <end position="512"/>
    </location>
</feature>
<evidence type="ECO:0000256" key="2">
    <source>
        <dbReference type="ARBA" id="ARBA00019822"/>
    </source>
</evidence>
<reference evidence="22" key="4">
    <citation type="submission" date="2025-09" db="UniProtKB">
        <authorList>
            <consortium name="Ensembl"/>
        </authorList>
    </citation>
    <scope>IDENTIFICATION</scope>
    <source>
        <strain evidence="22">HNI</strain>
    </source>
</reference>
<dbReference type="FunFam" id="2.10.25.10:FF:000005">
    <property type="entry name" value="Fibrillin 2"/>
    <property type="match status" value="1"/>
</dbReference>
<dbReference type="PROSITE" id="PS00010">
    <property type="entry name" value="ASX_HYDROXYL"/>
    <property type="match status" value="3"/>
</dbReference>
<sequence length="576" mass="62812">MILDCCIPRPKRTAEAWKMSSIKSLFVLVFLVGSAGGMTLCDEDDSSCLILFKGSLNFKDAQNRCVQEGGHLMTMRSNRLSSQMASLLMITNSNGEFWIGLHRLGDCPDPEKKLRGFQWMTNDEETNYTNWSPSFDSSCSSPSCVHVSTRNSLQWVQAPCDGKATGFVCARGNSCTELEAEQAKGETIRYSQPNGSKYSVDRDKHISLQLPPGFTATLETSRIKYLCVSKQWVQAPWNCEIREGGCEYKCMMNPEKSPICYCPPGQTVNPVNKRSCEAQPTGDPCQAMGCQHICYKKGDSYACACPQGFQIAIDGVSCLDIDECVDPRQCPVKGTMCVNTLGGFKCVCKPGFKKTGDACMDVDECALGPCEHICMNVVGSYVCSCSDGHRVSPKSPDKCDIYCNKEECPAKCDPNNMFQCFCPDGFLLEERGTSMICVDIDECQSFSCDQDCKNTYGSYECSCYPGFTPTIRGDCKEDDEENGTEGSGLITPISDATSPFVPLPDPTRSPSGVTPGGLGGIIVVTTLLILLVLVGSHMLLSRKKKMESSGALKASEGDAHGLERVTSDMDKCQTSC</sequence>
<dbReference type="GO" id="GO:0004888">
    <property type="term" value="F:transmembrane signaling receptor activity"/>
    <property type="evidence" value="ECO:0007669"/>
    <property type="project" value="InterPro"/>
</dbReference>
<dbReference type="SMART" id="SM00034">
    <property type="entry name" value="CLECT"/>
    <property type="match status" value="1"/>
</dbReference>
<feature type="domain" description="EGF-like" evidence="20">
    <location>
        <begin position="361"/>
        <end position="400"/>
    </location>
</feature>
<evidence type="ECO:0000256" key="10">
    <source>
        <dbReference type="ARBA" id="ARBA00022989"/>
    </source>
</evidence>
<evidence type="ECO:0000256" key="8">
    <source>
        <dbReference type="ARBA" id="ARBA00022737"/>
    </source>
</evidence>
<evidence type="ECO:0000256" key="18">
    <source>
        <dbReference type="SAM" id="Phobius"/>
    </source>
</evidence>
<dbReference type="SUPFAM" id="SSF57196">
    <property type="entry name" value="EGF/Laminin"/>
    <property type="match status" value="2"/>
</dbReference>
<proteinExistence type="predicted"/>
<evidence type="ECO:0000256" key="17">
    <source>
        <dbReference type="SAM" id="MobiDB-lite"/>
    </source>
</evidence>
<dbReference type="InterPro" id="IPR001304">
    <property type="entry name" value="C-type_lectin-like"/>
</dbReference>
<dbReference type="Gene3D" id="3.10.100.10">
    <property type="entry name" value="Mannose-Binding Protein A, subunit A"/>
    <property type="match status" value="1"/>
</dbReference>
<keyword evidence="5 18" id="KW-0812">Transmembrane</keyword>
<feature type="domain" description="EGF-like" evidence="20">
    <location>
        <begin position="320"/>
        <end position="360"/>
    </location>
</feature>
<keyword evidence="12" id="KW-1015">Disulfide bond</keyword>
<evidence type="ECO:0000259" key="20">
    <source>
        <dbReference type="PROSITE" id="PS50026"/>
    </source>
</evidence>
<keyword evidence="3 16" id="KW-0245">EGF-like domain</keyword>
<dbReference type="GO" id="GO:0005509">
    <property type="term" value="F:calcium ion binding"/>
    <property type="evidence" value="ECO:0007669"/>
    <property type="project" value="InterPro"/>
</dbReference>
<dbReference type="SMART" id="SM00181">
    <property type="entry name" value="EGF"/>
    <property type="match status" value="6"/>
</dbReference>
<evidence type="ECO:0000256" key="19">
    <source>
        <dbReference type="SAM" id="SignalP"/>
    </source>
</evidence>
<evidence type="ECO:0000256" key="7">
    <source>
        <dbReference type="ARBA" id="ARBA00022734"/>
    </source>
</evidence>
<dbReference type="InterPro" id="IPR049883">
    <property type="entry name" value="NOTCH1_EGF-like"/>
</dbReference>
<dbReference type="Pfam" id="PF09064">
    <property type="entry name" value="EGF_Tme5"/>
    <property type="match status" value="1"/>
</dbReference>
<dbReference type="GO" id="GO:0030246">
    <property type="term" value="F:carbohydrate binding"/>
    <property type="evidence" value="ECO:0007669"/>
    <property type="project" value="UniProtKB-KW"/>
</dbReference>